<accession>A0AA37LVX0</accession>
<comment type="caution">
    <text evidence="2">The sequence shown here is derived from an EMBL/GenBank/DDBJ whole genome shotgun (WGS) entry which is preliminary data.</text>
</comment>
<dbReference type="PROSITE" id="PS50235">
    <property type="entry name" value="USP_3"/>
    <property type="match status" value="1"/>
</dbReference>
<evidence type="ECO:0000313" key="3">
    <source>
        <dbReference type="Proteomes" id="UP001055172"/>
    </source>
</evidence>
<dbReference type="Pfam" id="PF00443">
    <property type="entry name" value="UCH"/>
    <property type="match status" value="1"/>
</dbReference>
<dbReference type="GO" id="GO:0004843">
    <property type="term" value="F:cysteine-type deubiquitinase activity"/>
    <property type="evidence" value="ECO:0007669"/>
    <property type="project" value="InterPro"/>
</dbReference>
<keyword evidence="3" id="KW-1185">Reference proteome</keyword>
<gene>
    <name evidence="2" type="ORF">ColLi_10193</name>
</gene>
<dbReference type="Gene3D" id="3.90.70.10">
    <property type="entry name" value="Cysteine proteinases"/>
    <property type="match status" value="1"/>
</dbReference>
<dbReference type="GO" id="GO:0016579">
    <property type="term" value="P:protein deubiquitination"/>
    <property type="evidence" value="ECO:0007669"/>
    <property type="project" value="InterPro"/>
</dbReference>
<dbReference type="InterPro" id="IPR038765">
    <property type="entry name" value="Papain-like_cys_pep_sf"/>
</dbReference>
<dbReference type="Proteomes" id="UP001055172">
    <property type="component" value="Unassembled WGS sequence"/>
</dbReference>
<dbReference type="EMBL" id="BPPX01000026">
    <property type="protein sequence ID" value="GJC87355.1"/>
    <property type="molecule type" value="Genomic_DNA"/>
</dbReference>
<dbReference type="InterPro" id="IPR028889">
    <property type="entry name" value="USP"/>
</dbReference>
<name>A0AA37LVX0_9PEZI</name>
<reference evidence="2 3" key="1">
    <citation type="submission" date="2021-07" db="EMBL/GenBank/DDBJ databases">
        <title>Genome data of Colletotrichum spaethianum.</title>
        <authorList>
            <person name="Utami Y.D."/>
            <person name="Hiruma K."/>
        </authorList>
    </citation>
    <scope>NUCLEOTIDE SEQUENCE [LARGE SCALE GENOMIC DNA]</scope>
    <source>
        <strain evidence="2 3">MAFF 242679</strain>
    </source>
</reference>
<dbReference type="AlphaFoldDB" id="A0AA37LVX0"/>
<sequence length="75" mass="8511">MLPYTTRGRGADPKDAFELGRSCTYDLLSVVVHVGEIDTGDQWFKFNDHKVEMAPKSDVLSAQPYLLFYIIRSLS</sequence>
<protein>
    <submittedName>
        <fullName evidence="2">Ubiquitin carboxyl-terminal hydrolase 8</fullName>
    </submittedName>
</protein>
<feature type="domain" description="USP" evidence="1">
    <location>
        <begin position="1"/>
        <end position="72"/>
    </location>
</feature>
<proteinExistence type="predicted"/>
<keyword evidence="2" id="KW-0378">Hydrolase</keyword>
<evidence type="ECO:0000313" key="2">
    <source>
        <dbReference type="EMBL" id="GJC87355.1"/>
    </source>
</evidence>
<dbReference type="SUPFAM" id="SSF54001">
    <property type="entry name" value="Cysteine proteinases"/>
    <property type="match status" value="1"/>
</dbReference>
<organism evidence="2 3">
    <name type="scientific">Colletotrichum liriopes</name>
    <dbReference type="NCBI Taxonomy" id="708192"/>
    <lineage>
        <taxon>Eukaryota</taxon>
        <taxon>Fungi</taxon>
        <taxon>Dikarya</taxon>
        <taxon>Ascomycota</taxon>
        <taxon>Pezizomycotina</taxon>
        <taxon>Sordariomycetes</taxon>
        <taxon>Hypocreomycetidae</taxon>
        <taxon>Glomerellales</taxon>
        <taxon>Glomerellaceae</taxon>
        <taxon>Colletotrichum</taxon>
        <taxon>Colletotrichum spaethianum species complex</taxon>
    </lineage>
</organism>
<dbReference type="InterPro" id="IPR001394">
    <property type="entry name" value="Peptidase_C19_UCH"/>
</dbReference>
<evidence type="ECO:0000259" key="1">
    <source>
        <dbReference type="PROSITE" id="PS50235"/>
    </source>
</evidence>